<dbReference type="RefSeq" id="WP_162444434.1">
    <property type="nucleotide sequence ID" value="NZ_CP048222.1"/>
</dbReference>
<evidence type="ECO:0000256" key="4">
    <source>
        <dbReference type="SAM" id="MobiDB-lite"/>
    </source>
</evidence>
<keyword evidence="6" id="KW-1185">Reference proteome</keyword>
<dbReference type="InterPro" id="IPR001940">
    <property type="entry name" value="Peptidase_S1C"/>
</dbReference>
<reference evidence="5 6" key="1">
    <citation type="submission" date="2020-01" db="EMBL/GenBank/DDBJ databases">
        <authorList>
            <person name="Kim M.K."/>
        </authorList>
    </citation>
    <scope>NUCLEOTIDE SEQUENCE [LARGE SCALE GENOMIC DNA]</scope>
    <source>
        <strain evidence="5 6">172606-1</strain>
    </source>
</reference>
<evidence type="ECO:0000256" key="1">
    <source>
        <dbReference type="ARBA" id="ARBA00010541"/>
    </source>
</evidence>
<dbReference type="InterPro" id="IPR043504">
    <property type="entry name" value="Peptidase_S1_PA_chymotrypsin"/>
</dbReference>
<evidence type="ECO:0000313" key="6">
    <source>
        <dbReference type="Proteomes" id="UP000480178"/>
    </source>
</evidence>
<keyword evidence="2" id="KW-0645">Protease</keyword>
<dbReference type="PRINTS" id="PR00834">
    <property type="entry name" value="PROTEASES2C"/>
</dbReference>
<dbReference type="GO" id="GO:0004252">
    <property type="term" value="F:serine-type endopeptidase activity"/>
    <property type="evidence" value="ECO:0007669"/>
    <property type="project" value="InterPro"/>
</dbReference>
<dbReference type="Gene3D" id="2.40.10.10">
    <property type="entry name" value="Trypsin-like serine proteases"/>
    <property type="match status" value="2"/>
</dbReference>
<evidence type="ECO:0000256" key="2">
    <source>
        <dbReference type="ARBA" id="ARBA00022670"/>
    </source>
</evidence>
<dbReference type="InterPro" id="IPR035437">
    <property type="entry name" value="SNase_OB-fold_sf"/>
</dbReference>
<accession>A0A6C0GK19</accession>
<dbReference type="EMBL" id="CP048222">
    <property type="protein sequence ID" value="QHT68421.1"/>
    <property type="molecule type" value="Genomic_DNA"/>
</dbReference>
<dbReference type="KEGG" id="rhoz:GXP67_18120"/>
<dbReference type="SUPFAM" id="SSF50199">
    <property type="entry name" value="Staphylococcal nuclease"/>
    <property type="match status" value="1"/>
</dbReference>
<comment type="similarity">
    <text evidence="1">Belongs to the peptidase S1C family.</text>
</comment>
<dbReference type="AlphaFoldDB" id="A0A6C0GK19"/>
<name>A0A6C0GK19_9BACT</name>
<dbReference type="InterPro" id="IPR009003">
    <property type="entry name" value="Peptidase_S1_PA"/>
</dbReference>
<dbReference type="SUPFAM" id="SSF50494">
    <property type="entry name" value="Trypsin-like serine proteases"/>
    <property type="match status" value="1"/>
</dbReference>
<gene>
    <name evidence="5" type="ORF">GXP67_18120</name>
</gene>
<evidence type="ECO:0000313" key="5">
    <source>
        <dbReference type="EMBL" id="QHT68421.1"/>
    </source>
</evidence>
<dbReference type="Proteomes" id="UP000480178">
    <property type="component" value="Chromosome"/>
</dbReference>
<dbReference type="PROSITE" id="PS51257">
    <property type="entry name" value="PROKAR_LIPOPROTEIN"/>
    <property type="match status" value="1"/>
</dbReference>
<keyword evidence="3" id="KW-0378">Hydrolase</keyword>
<dbReference type="GO" id="GO:0006508">
    <property type="term" value="P:proteolysis"/>
    <property type="evidence" value="ECO:0007669"/>
    <property type="project" value="UniProtKB-KW"/>
</dbReference>
<dbReference type="PANTHER" id="PTHR43343:SF3">
    <property type="entry name" value="PROTEASE DO-LIKE 8, CHLOROPLASTIC"/>
    <property type="match status" value="1"/>
</dbReference>
<proteinExistence type="inferred from homology"/>
<dbReference type="Gene3D" id="2.40.50.90">
    <property type="match status" value="1"/>
</dbReference>
<sequence>MKTLFIVCCMLGLVACSKSVEERSHTVVDIVNGNTITLKNGLTVQLIGVEDTPEAKEYLSENILDKKIRFATDRSNTYTIKSSNQEVFAYIKTIKGVSINAELLKRRLSPLNKEYLTDSLRAFQGYVNEDMTATTSAGKNKEIPEEQTKLPESAKKTPEPRSLRQLVRIAEPCVFLIYSLDEEGNTTGSGTGFFINEHGLAVSNYHVFKGSAQYKIKTREGKYFPVSSIIHSDEDTDYIIFKVDIDQSPYLQLSEELPEKGEDIFVLGNPKGLESTVTRGVVSAFRSLHTKNDYIQIDAAISPGSSGSPVMNMQGQVIGIATAKLDECESCNFAVNIRLVEKNLDAQPD</sequence>
<feature type="compositionally biased region" description="Basic and acidic residues" evidence="4">
    <location>
        <begin position="139"/>
        <end position="157"/>
    </location>
</feature>
<dbReference type="Pfam" id="PF13365">
    <property type="entry name" value="Trypsin_2"/>
    <property type="match status" value="1"/>
</dbReference>
<protein>
    <submittedName>
        <fullName evidence="5">Trypsin-like peptidase domain-containing protein</fullName>
    </submittedName>
</protein>
<dbReference type="PANTHER" id="PTHR43343">
    <property type="entry name" value="PEPTIDASE S12"/>
    <property type="match status" value="1"/>
</dbReference>
<evidence type="ECO:0000256" key="3">
    <source>
        <dbReference type="ARBA" id="ARBA00022801"/>
    </source>
</evidence>
<organism evidence="5 6">
    <name type="scientific">Rhodocytophaga rosea</name>
    <dbReference type="NCBI Taxonomy" id="2704465"/>
    <lineage>
        <taxon>Bacteria</taxon>
        <taxon>Pseudomonadati</taxon>
        <taxon>Bacteroidota</taxon>
        <taxon>Cytophagia</taxon>
        <taxon>Cytophagales</taxon>
        <taxon>Rhodocytophagaceae</taxon>
        <taxon>Rhodocytophaga</taxon>
    </lineage>
</organism>
<feature type="region of interest" description="Disordered" evidence="4">
    <location>
        <begin position="134"/>
        <end position="157"/>
    </location>
</feature>
<dbReference type="InterPro" id="IPR051201">
    <property type="entry name" value="Chloro_Bact_Ser_Proteases"/>
</dbReference>